<accession>R0HF26</accession>
<proteinExistence type="predicted"/>
<evidence type="ECO:0000313" key="2">
    <source>
        <dbReference type="EMBL" id="EOA28249.1"/>
    </source>
</evidence>
<evidence type="ECO:0000256" key="1">
    <source>
        <dbReference type="SAM" id="MobiDB-lite"/>
    </source>
</evidence>
<name>R0HF26_9BRAS</name>
<reference evidence="3" key="1">
    <citation type="journal article" date="2013" name="Nat. Genet.">
        <title>The Capsella rubella genome and the genomic consequences of rapid mating system evolution.</title>
        <authorList>
            <person name="Slotte T."/>
            <person name="Hazzouri K.M."/>
            <person name="Agren J.A."/>
            <person name="Koenig D."/>
            <person name="Maumus F."/>
            <person name="Guo Y.L."/>
            <person name="Steige K."/>
            <person name="Platts A.E."/>
            <person name="Escobar J.S."/>
            <person name="Newman L.K."/>
            <person name="Wang W."/>
            <person name="Mandakova T."/>
            <person name="Vello E."/>
            <person name="Smith L.M."/>
            <person name="Henz S.R."/>
            <person name="Steffen J."/>
            <person name="Takuno S."/>
            <person name="Brandvain Y."/>
            <person name="Coop G."/>
            <person name="Andolfatto P."/>
            <person name="Hu T.T."/>
            <person name="Blanchette M."/>
            <person name="Clark R.M."/>
            <person name="Quesneville H."/>
            <person name="Nordborg M."/>
            <person name="Gaut B.S."/>
            <person name="Lysak M.A."/>
            <person name="Jenkins J."/>
            <person name="Grimwood J."/>
            <person name="Chapman J."/>
            <person name="Prochnik S."/>
            <person name="Shu S."/>
            <person name="Rokhsar D."/>
            <person name="Schmutz J."/>
            <person name="Weigel D."/>
            <person name="Wright S.I."/>
        </authorList>
    </citation>
    <scope>NUCLEOTIDE SEQUENCE [LARGE SCALE GENOMIC DNA]</scope>
    <source>
        <strain evidence="3">cv. Monte Gargano</strain>
    </source>
</reference>
<sequence>MVMKKMNRKHPPIHLFIRFPADEPDQSHLRRRGCPRRRGGGEIGDEERKGSDNINGRSPILAQIGVNLSHIDHDSCMRK</sequence>
<organism evidence="2 3">
    <name type="scientific">Capsella rubella</name>
    <dbReference type="NCBI Taxonomy" id="81985"/>
    <lineage>
        <taxon>Eukaryota</taxon>
        <taxon>Viridiplantae</taxon>
        <taxon>Streptophyta</taxon>
        <taxon>Embryophyta</taxon>
        <taxon>Tracheophyta</taxon>
        <taxon>Spermatophyta</taxon>
        <taxon>Magnoliopsida</taxon>
        <taxon>eudicotyledons</taxon>
        <taxon>Gunneridae</taxon>
        <taxon>Pentapetalae</taxon>
        <taxon>rosids</taxon>
        <taxon>malvids</taxon>
        <taxon>Brassicales</taxon>
        <taxon>Brassicaceae</taxon>
        <taxon>Camelineae</taxon>
        <taxon>Capsella</taxon>
    </lineage>
</organism>
<keyword evidence="3" id="KW-1185">Reference proteome</keyword>
<feature type="compositionally biased region" description="Basic residues" evidence="1">
    <location>
        <begin position="29"/>
        <end position="38"/>
    </location>
</feature>
<dbReference type="AlphaFoldDB" id="R0HF26"/>
<gene>
    <name evidence="2" type="ORF">CARUB_v10024442mg</name>
</gene>
<evidence type="ECO:0000313" key="3">
    <source>
        <dbReference type="Proteomes" id="UP000029121"/>
    </source>
</evidence>
<dbReference type="EMBL" id="KB870808">
    <property type="protein sequence ID" value="EOA28249.1"/>
    <property type="molecule type" value="Genomic_DNA"/>
</dbReference>
<protein>
    <submittedName>
        <fullName evidence="2">Uncharacterized protein</fullName>
    </submittedName>
</protein>
<dbReference type="Proteomes" id="UP000029121">
    <property type="component" value="Unassembled WGS sequence"/>
</dbReference>
<feature type="region of interest" description="Disordered" evidence="1">
    <location>
        <begin position="24"/>
        <end position="58"/>
    </location>
</feature>